<dbReference type="Proteomes" id="UP000248916">
    <property type="component" value="Unassembled WGS sequence"/>
</dbReference>
<keyword evidence="7" id="KW-0411">Iron-sulfur</keyword>
<dbReference type="InterPro" id="IPR005117">
    <property type="entry name" value="NiRdtase/SiRdtase_haem-b_fer"/>
</dbReference>
<evidence type="ECO:0000313" key="11">
    <source>
        <dbReference type="Proteomes" id="UP000248916"/>
    </source>
</evidence>
<keyword evidence="6" id="KW-0408">Iron</keyword>
<dbReference type="PANTHER" id="PTHR32439:SF0">
    <property type="entry name" value="FERREDOXIN--NITRITE REDUCTASE, CHLOROPLASTIC"/>
    <property type="match status" value="1"/>
</dbReference>
<dbReference type="NCBIfam" id="TIGR02435">
    <property type="entry name" value="CobG"/>
    <property type="match status" value="1"/>
</dbReference>
<name>A0A2W7NAT9_9RHOB</name>
<dbReference type="NCBIfam" id="NF007126">
    <property type="entry name" value="PRK09567.1"/>
    <property type="match status" value="1"/>
</dbReference>
<feature type="domain" description="Nitrite/Sulfite reductase ferredoxin-like" evidence="9">
    <location>
        <begin position="345"/>
        <end position="409"/>
    </location>
</feature>
<feature type="domain" description="Nitrite/Sulfite reductase ferredoxin-like" evidence="9">
    <location>
        <begin position="94"/>
        <end position="153"/>
    </location>
</feature>
<dbReference type="EMBL" id="QKZL01000054">
    <property type="protein sequence ID" value="PZX10116.1"/>
    <property type="molecule type" value="Genomic_DNA"/>
</dbReference>
<sequence>MTRFTAEQQAYLFETVTRLGLDRAFQAATGTAAPETVHGTPVEDLCREEVRKYETHPCDLWDAIEDWTERGVIAEGLDQFLLRHWGFFNVEPADTGYMCRLRLPGCRLRGDQMMAVAEIAERLAGGFAHVTTRGNLQLRNIAPRDVLAVHFALKDAGLSCHGSGADSARNITASPTGGFDADELIDLTPQARALGERIANTRDLQGLPRKFNIAFDGGGRVSCVADSNDICFQAVRVTDGLKPGIWLRVAVGGISGHLDLARPTGAYCRPEDAVQVAVAMLRVFVEHGDRTNRKRARLKYLLDRHGVDWFIDCTIEKLPDGKLVLATPNEAQRAPIDRQGHIGVHPQRDGARYLGVALEMGRLSPEQMRLLGRLSLDEGRNDLRLTVWQNLLLPHVPEGRVETIRTALAGAGMPAVATAFAAGAVGCTGKWACKFGLAYTKADGTALVRHLEARFTLDRPINIHLTGCPNSCAQHYIGDIGLMGATLPDGGEGYMIVLGGGTDDDEGLARPLSGPIPAAALNTTVETVVGSYLAQRAPGESFLAFVRRLPDEAMPTLLDRDIAVA</sequence>
<evidence type="ECO:0000256" key="2">
    <source>
        <dbReference type="ARBA" id="ARBA00022485"/>
    </source>
</evidence>
<keyword evidence="11" id="KW-1185">Reference proteome</keyword>
<comment type="caution">
    <text evidence="10">The sequence shown here is derived from an EMBL/GenBank/DDBJ whole genome shotgun (WGS) entry which is preliminary data.</text>
</comment>
<dbReference type="SUPFAM" id="SSF56014">
    <property type="entry name" value="Nitrite and sulphite reductase 4Fe-4S domain-like"/>
    <property type="match status" value="2"/>
</dbReference>
<organism evidence="10 11">
    <name type="scientific">Palleronia aestuarii</name>
    <dbReference type="NCBI Taxonomy" id="568105"/>
    <lineage>
        <taxon>Bacteria</taxon>
        <taxon>Pseudomonadati</taxon>
        <taxon>Pseudomonadota</taxon>
        <taxon>Alphaproteobacteria</taxon>
        <taxon>Rhodobacterales</taxon>
        <taxon>Roseobacteraceae</taxon>
        <taxon>Palleronia</taxon>
    </lineage>
</organism>
<dbReference type="Gene3D" id="3.30.413.10">
    <property type="entry name" value="Sulfite Reductase Hemoprotein, domain 1"/>
    <property type="match status" value="2"/>
</dbReference>
<keyword evidence="5" id="KW-0560">Oxidoreductase</keyword>
<dbReference type="InterPro" id="IPR006067">
    <property type="entry name" value="NO2/SO3_Rdtase_4Fe4S_dom"/>
</dbReference>
<dbReference type="PRINTS" id="PR00397">
    <property type="entry name" value="SIROHAEM"/>
</dbReference>
<dbReference type="Gene3D" id="3.90.480.10">
    <property type="entry name" value="Sulfite Reductase Hemoprotein,Domain 2"/>
    <property type="match status" value="1"/>
</dbReference>
<protein>
    <submittedName>
        <fullName evidence="10">Ferredoxin-nitrite reductase</fullName>
    </submittedName>
</protein>
<dbReference type="PANTHER" id="PTHR32439">
    <property type="entry name" value="FERREDOXIN--NITRITE REDUCTASE, CHLOROPLASTIC"/>
    <property type="match status" value="1"/>
</dbReference>
<evidence type="ECO:0000256" key="7">
    <source>
        <dbReference type="ARBA" id="ARBA00023014"/>
    </source>
</evidence>
<dbReference type="AlphaFoldDB" id="A0A2W7NAT9"/>
<proteinExistence type="inferred from homology"/>
<feature type="domain" description="Nitrite/sulphite reductase 4Fe-4S" evidence="8">
    <location>
        <begin position="165"/>
        <end position="318"/>
    </location>
</feature>
<dbReference type="InterPro" id="IPR045854">
    <property type="entry name" value="NO2/SO3_Rdtase_4Fe4S_sf"/>
</dbReference>
<keyword evidence="4" id="KW-0479">Metal-binding</keyword>
<dbReference type="GO" id="GO:0016491">
    <property type="term" value="F:oxidoreductase activity"/>
    <property type="evidence" value="ECO:0007669"/>
    <property type="project" value="UniProtKB-KW"/>
</dbReference>
<evidence type="ECO:0000256" key="1">
    <source>
        <dbReference type="ARBA" id="ARBA00010429"/>
    </source>
</evidence>
<dbReference type="InterPro" id="IPR036136">
    <property type="entry name" value="Nit/Sulf_reduc_fer-like_dom_sf"/>
</dbReference>
<evidence type="ECO:0000256" key="4">
    <source>
        <dbReference type="ARBA" id="ARBA00022723"/>
    </source>
</evidence>
<dbReference type="GO" id="GO:0020037">
    <property type="term" value="F:heme binding"/>
    <property type="evidence" value="ECO:0007669"/>
    <property type="project" value="InterPro"/>
</dbReference>
<dbReference type="InterPro" id="IPR012798">
    <property type="entry name" value="Cbl_synth_CobG-like"/>
</dbReference>
<evidence type="ECO:0000259" key="8">
    <source>
        <dbReference type="Pfam" id="PF01077"/>
    </source>
</evidence>
<dbReference type="GO" id="GO:0051539">
    <property type="term" value="F:4 iron, 4 sulfur cluster binding"/>
    <property type="evidence" value="ECO:0007669"/>
    <property type="project" value="UniProtKB-KW"/>
</dbReference>
<feature type="domain" description="Nitrite/sulphite reductase 4Fe-4S" evidence="8">
    <location>
        <begin position="425"/>
        <end position="533"/>
    </location>
</feature>
<evidence type="ECO:0000256" key="3">
    <source>
        <dbReference type="ARBA" id="ARBA00022617"/>
    </source>
</evidence>
<dbReference type="SUPFAM" id="SSF55124">
    <property type="entry name" value="Nitrite/Sulfite reductase N-terminal domain-like"/>
    <property type="match status" value="2"/>
</dbReference>
<gene>
    <name evidence="10" type="ORF">LX81_04317</name>
</gene>
<evidence type="ECO:0000259" key="9">
    <source>
        <dbReference type="Pfam" id="PF03460"/>
    </source>
</evidence>
<reference evidence="10 11" key="1">
    <citation type="submission" date="2018-06" db="EMBL/GenBank/DDBJ databases">
        <title>Genomic Encyclopedia of Archaeal and Bacterial Type Strains, Phase II (KMG-II): from individual species to whole genera.</title>
        <authorList>
            <person name="Goeker M."/>
        </authorList>
    </citation>
    <scope>NUCLEOTIDE SEQUENCE [LARGE SCALE GENOMIC DNA]</scope>
    <source>
        <strain evidence="10 11">DSM 22009</strain>
    </source>
</reference>
<dbReference type="PROSITE" id="PS00365">
    <property type="entry name" value="NIR_SIR"/>
    <property type="match status" value="1"/>
</dbReference>
<evidence type="ECO:0000313" key="10">
    <source>
        <dbReference type="EMBL" id="PZX10116.1"/>
    </source>
</evidence>
<comment type="similarity">
    <text evidence="1">Belongs to the nitrite and sulfite reductase 4Fe-4S domain family.</text>
</comment>
<dbReference type="InterPro" id="IPR051329">
    <property type="entry name" value="NIR_SIR_4Fe-4S"/>
</dbReference>
<evidence type="ECO:0000256" key="5">
    <source>
        <dbReference type="ARBA" id="ARBA00023002"/>
    </source>
</evidence>
<dbReference type="InterPro" id="IPR006066">
    <property type="entry name" value="NO2/SO3_Rdtase_FeS/sirohaem_BS"/>
</dbReference>
<dbReference type="Pfam" id="PF01077">
    <property type="entry name" value="NIR_SIR"/>
    <property type="match status" value="2"/>
</dbReference>
<keyword evidence="3" id="KW-0349">Heme</keyword>
<dbReference type="OrthoDB" id="9803707at2"/>
<dbReference type="RefSeq" id="WP_111539245.1">
    <property type="nucleotide sequence ID" value="NZ_QKZL01000054.1"/>
</dbReference>
<accession>A0A2W7NAT9</accession>
<dbReference type="Pfam" id="PF03460">
    <property type="entry name" value="NIR_SIR_ferr"/>
    <property type="match status" value="2"/>
</dbReference>
<dbReference type="GO" id="GO:0046872">
    <property type="term" value="F:metal ion binding"/>
    <property type="evidence" value="ECO:0007669"/>
    <property type="project" value="UniProtKB-KW"/>
</dbReference>
<evidence type="ECO:0000256" key="6">
    <source>
        <dbReference type="ARBA" id="ARBA00023004"/>
    </source>
</evidence>
<keyword evidence="2" id="KW-0004">4Fe-4S</keyword>